<feature type="transmembrane region" description="Helical" evidence="1">
    <location>
        <begin position="179"/>
        <end position="199"/>
    </location>
</feature>
<feature type="transmembrane region" description="Helical" evidence="1">
    <location>
        <begin position="35"/>
        <end position="57"/>
    </location>
</feature>
<evidence type="ECO:0000256" key="1">
    <source>
        <dbReference type="SAM" id="Phobius"/>
    </source>
</evidence>
<keyword evidence="1" id="KW-0812">Transmembrane</keyword>
<feature type="transmembrane region" description="Helical" evidence="1">
    <location>
        <begin position="77"/>
        <end position="98"/>
    </location>
</feature>
<proteinExistence type="predicted"/>
<dbReference type="EMBL" id="BSUK01000001">
    <property type="protein sequence ID" value="GMA23413.1"/>
    <property type="molecule type" value="Genomic_DNA"/>
</dbReference>
<organism evidence="2 3">
    <name type="scientific">Luteimicrobium album</name>
    <dbReference type="NCBI Taxonomy" id="1054550"/>
    <lineage>
        <taxon>Bacteria</taxon>
        <taxon>Bacillati</taxon>
        <taxon>Actinomycetota</taxon>
        <taxon>Actinomycetes</taxon>
        <taxon>Micrococcales</taxon>
        <taxon>Luteimicrobium</taxon>
    </lineage>
</organism>
<feature type="transmembrane region" description="Helical" evidence="1">
    <location>
        <begin position="110"/>
        <end position="130"/>
    </location>
</feature>
<feature type="transmembrane region" description="Helical" evidence="1">
    <location>
        <begin position="206"/>
        <end position="225"/>
    </location>
</feature>
<dbReference type="Proteomes" id="UP001157091">
    <property type="component" value="Unassembled WGS sequence"/>
</dbReference>
<keyword evidence="1" id="KW-1133">Transmembrane helix</keyword>
<accession>A0ABQ6HY30</accession>
<evidence type="ECO:0008006" key="4">
    <source>
        <dbReference type="Google" id="ProtNLM"/>
    </source>
</evidence>
<reference evidence="3" key="1">
    <citation type="journal article" date="2019" name="Int. J. Syst. Evol. Microbiol.">
        <title>The Global Catalogue of Microorganisms (GCM) 10K type strain sequencing project: providing services to taxonomists for standard genome sequencing and annotation.</title>
        <authorList>
            <consortium name="The Broad Institute Genomics Platform"/>
            <consortium name="The Broad Institute Genome Sequencing Center for Infectious Disease"/>
            <person name="Wu L."/>
            <person name="Ma J."/>
        </authorList>
    </citation>
    <scope>NUCLEOTIDE SEQUENCE [LARGE SCALE GENOMIC DNA]</scope>
    <source>
        <strain evidence="3">NBRC 106348</strain>
    </source>
</reference>
<evidence type="ECO:0000313" key="2">
    <source>
        <dbReference type="EMBL" id="GMA23413.1"/>
    </source>
</evidence>
<keyword evidence="1" id="KW-0472">Membrane</keyword>
<evidence type="ECO:0000313" key="3">
    <source>
        <dbReference type="Proteomes" id="UP001157091"/>
    </source>
</evidence>
<name>A0ABQ6HY30_9MICO</name>
<protein>
    <recommendedName>
        <fullName evidence="4">ABC transporter permease</fullName>
    </recommendedName>
</protein>
<comment type="caution">
    <text evidence="2">The sequence shown here is derived from an EMBL/GenBank/DDBJ whole genome shotgun (WGS) entry which is preliminary data.</text>
</comment>
<sequence length="343" mass="36626">MVVGLAWAGTLAWSFATDLDLWRFDLQQALDGAGLYLFFMTPLYAAVSAWLAGRAVVDLGVVLPSLPGRSLVWRLSLIRFAVLALVAHGVTVLLYAVTAVVSGAVGGADIVALAVQFLAVAAFCGFGAWVGSYFTGYIAPAVVFLSILAGNTVLVQYGFRRISNVGTGSADFVDLTFRVGYLYPRALMFLAFVIFALPLRALVRRLVVVRFVCVLAVCVLAFNTMSAQGDVLTYTPTTPRCHATPGGERVCVPKSLAGEARRVDEPLDRALALLRDEGVTVVPTRTRIYSRGATSLDPDAVTLTISPAQIRDEDEVRAAIALGLTYAQNCDDPQGRTGPLTTS</sequence>
<gene>
    <name evidence="2" type="ORF">GCM10025864_11720</name>
</gene>
<feature type="transmembrane region" description="Helical" evidence="1">
    <location>
        <begin position="137"/>
        <end position="159"/>
    </location>
</feature>
<keyword evidence="3" id="KW-1185">Reference proteome</keyword>